<dbReference type="EMBL" id="KF514426">
    <property type="protein sequence ID" value="AGZ13307.1"/>
    <property type="molecule type" value="Genomic_DNA"/>
</dbReference>
<protein>
    <submittedName>
        <fullName evidence="3">H open reading frame</fullName>
    </submittedName>
</protein>
<keyword evidence="2" id="KW-0472">Membrane</keyword>
<accession>X2CT99</accession>
<dbReference type="AlphaFoldDB" id="X2CT99"/>
<keyword evidence="2" id="KW-0812">Transmembrane</keyword>
<organism evidence="3">
    <name type="scientific">Margaritifera dahurica</name>
    <name type="common">Amurean freshwater pearl mussel</name>
    <name type="synonym">Unio dahuricus</name>
    <dbReference type="NCBI Taxonomy" id="288136"/>
    <lineage>
        <taxon>Eukaryota</taxon>
        <taxon>Metazoa</taxon>
        <taxon>Spiralia</taxon>
        <taxon>Lophotrochozoa</taxon>
        <taxon>Mollusca</taxon>
        <taxon>Bivalvia</taxon>
        <taxon>Autobranchia</taxon>
        <taxon>Heteroconchia</taxon>
        <taxon>Palaeoheterodonta</taxon>
        <taxon>Unionida</taxon>
        <taxon>Unionoidea</taxon>
        <taxon>Margaritiferidae</taxon>
        <taxon>Margaritifera</taxon>
    </lineage>
</organism>
<dbReference type="RefSeq" id="YP_009024480.1">
    <property type="nucleotide sequence ID" value="NC_023942.1"/>
</dbReference>
<keyword evidence="2" id="KW-1133">Transmembrane helix</keyword>
<feature type="region of interest" description="Disordered" evidence="1">
    <location>
        <begin position="41"/>
        <end position="90"/>
    </location>
</feature>
<name>X2CT99_MARDA</name>
<gene>
    <name evidence="3" type="primary">HORF</name>
</gene>
<evidence type="ECO:0000256" key="1">
    <source>
        <dbReference type="SAM" id="MobiDB-lite"/>
    </source>
</evidence>
<evidence type="ECO:0000256" key="2">
    <source>
        <dbReference type="SAM" id="Phobius"/>
    </source>
</evidence>
<dbReference type="GeneID" id="18984363"/>
<feature type="compositionally biased region" description="Polar residues" evidence="1">
    <location>
        <begin position="47"/>
        <end position="65"/>
    </location>
</feature>
<feature type="compositionally biased region" description="Polar residues" evidence="1">
    <location>
        <begin position="76"/>
        <end position="90"/>
    </location>
</feature>
<keyword evidence="3" id="KW-0496">Mitochondrion</keyword>
<feature type="transmembrane region" description="Helical" evidence="2">
    <location>
        <begin position="15"/>
        <end position="32"/>
    </location>
</feature>
<reference evidence="3" key="1">
    <citation type="journal article" date="2014" name="Mitochondrial DNA">
        <title>The complete mitochondrial genome sequence of Sarcocheilichthys sinensis sinensis (Cypriniformes: Cyprinidae).</title>
        <authorList>
            <person name="Yang S."/>
            <person name="Wei M."/>
            <person name="Wan Q."/>
            <person name="He L."/>
            <person name="Wang H."/>
            <person name="Tao G."/>
            <person name="Han J."/>
            <person name="Li C."/>
        </authorList>
    </citation>
    <scope>NUCLEOTIDE SEQUENCE</scope>
</reference>
<sequence length="90" mass="9904">MLQHLRNYFSNSNPLSMLTAIIILALLTNLLLNSSSINDLDPVKPLTLNTNEPQPNCTKTTNSHEPSAYEPKKSKASTNLATNNKPNTPE</sequence>
<geneLocation type="mitochondrion" evidence="3"/>
<proteinExistence type="predicted"/>
<evidence type="ECO:0000313" key="3">
    <source>
        <dbReference type="EMBL" id="AGZ13307.1"/>
    </source>
</evidence>